<feature type="domain" description="PPIase FKBP-type" evidence="6">
    <location>
        <begin position="218"/>
        <end position="304"/>
    </location>
</feature>
<dbReference type="Pfam" id="PF00254">
    <property type="entry name" value="FKBP_C"/>
    <property type="match status" value="1"/>
</dbReference>
<protein>
    <recommendedName>
        <fullName evidence="2 5">peptidylprolyl isomerase</fullName>
        <ecNumber evidence="2 5">5.2.1.8</ecNumber>
    </recommendedName>
</protein>
<dbReference type="OrthoDB" id="1902587at2759"/>
<evidence type="ECO:0000256" key="4">
    <source>
        <dbReference type="ARBA" id="ARBA00023235"/>
    </source>
</evidence>
<accession>K0S142</accession>
<evidence type="ECO:0000313" key="8">
    <source>
        <dbReference type="Proteomes" id="UP000266841"/>
    </source>
</evidence>
<dbReference type="GO" id="GO:0006457">
    <property type="term" value="P:protein folding"/>
    <property type="evidence" value="ECO:0007669"/>
    <property type="project" value="InterPro"/>
</dbReference>
<evidence type="ECO:0000256" key="1">
    <source>
        <dbReference type="ARBA" id="ARBA00000971"/>
    </source>
</evidence>
<dbReference type="PANTHER" id="PTHR45779">
    <property type="entry name" value="PEPTIDYLPROLYL ISOMERASE"/>
    <property type="match status" value="1"/>
</dbReference>
<keyword evidence="4 5" id="KW-0413">Isomerase</keyword>
<dbReference type="InterPro" id="IPR000774">
    <property type="entry name" value="PPIase_FKBP_N"/>
</dbReference>
<comment type="catalytic activity">
    <reaction evidence="1 5">
        <text>[protein]-peptidylproline (omega=180) = [protein]-peptidylproline (omega=0)</text>
        <dbReference type="Rhea" id="RHEA:16237"/>
        <dbReference type="Rhea" id="RHEA-COMP:10747"/>
        <dbReference type="Rhea" id="RHEA-COMP:10748"/>
        <dbReference type="ChEBI" id="CHEBI:83833"/>
        <dbReference type="ChEBI" id="CHEBI:83834"/>
        <dbReference type="EC" id="5.2.1.8"/>
    </reaction>
</comment>
<dbReference type="PROSITE" id="PS50059">
    <property type="entry name" value="FKBP_PPIASE"/>
    <property type="match status" value="1"/>
</dbReference>
<organism evidence="7 8">
    <name type="scientific">Thalassiosira oceanica</name>
    <name type="common">Marine diatom</name>
    <dbReference type="NCBI Taxonomy" id="159749"/>
    <lineage>
        <taxon>Eukaryota</taxon>
        <taxon>Sar</taxon>
        <taxon>Stramenopiles</taxon>
        <taxon>Ochrophyta</taxon>
        <taxon>Bacillariophyta</taxon>
        <taxon>Coscinodiscophyceae</taxon>
        <taxon>Thalassiosirophycidae</taxon>
        <taxon>Thalassiosirales</taxon>
        <taxon>Thalassiosiraceae</taxon>
        <taxon>Thalassiosira</taxon>
    </lineage>
</organism>
<dbReference type="PANTHER" id="PTHR45779:SF7">
    <property type="entry name" value="PEPTIDYLPROLYL ISOMERASE"/>
    <property type="match status" value="1"/>
</dbReference>
<evidence type="ECO:0000313" key="7">
    <source>
        <dbReference type="EMBL" id="EJK59733.1"/>
    </source>
</evidence>
<keyword evidence="3 5" id="KW-0697">Rotamase</keyword>
<dbReference type="AlphaFoldDB" id="K0S142"/>
<evidence type="ECO:0000259" key="6">
    <source>
        <dbReference type="PROSITE" id="PS50059"/>
    </source>
</evidence>
<dbReference type="Pfam" id="PF01346">
    <property type="entry name" value="FKBP_N"/>
    <property type="match status" value="1"/>
</dbReference>
<dbReference type="InterPro" id="IPR001179">
    <property type="entry name" value="PPIase_FKBP_dom"/>
</dbReference>
<evidence type="ECO:0000256" key="3">
    <source>
        <dbReference type="ARBA" id="ARBA00023110"/>
    </source>
</evidence>
<dbReference type="EMBL" id="AGNL01022421">
    <property type="protein sequence ID" value="EJK59733.1"/>
    <property type="molecule type" value="Genomic_DNA"/>
</dbReference>
<name>K0S142_THAOC</name>
<dbReference type="EC" id="5.2.1.8" evidence="2 5"/>
<dbReference type="InterPro" id="IPR044609">
    <property type="entry name" value="FKBP2/11"/>
</dbReference>
<comment type="caution">
    <text evidence="7">The sequence shown here is derived from an EMBL/GenBank/DDBJ whole genome shotgun (WGS) entry which is preliminary data.</text>
</comment>
<reference evidence="7 8" key="1">
    <citation type="journal article" date="2012" name="Genome Biol.">
        <title>Genome and low-iron response of an oceanic diatom adapted to chronic iron limitation.</title>
        <authorList>
            <person name="Lommer M."/>
            <person name="Specht M."/>
            <person name="Roy A.S."/>
            <person name="Kraemer L."/>
            <person name="Andreson R."/>
            <person name="Gutowska M.A."/>
            <person name="Wolf J."/>
            <person name="Bergner S.V."/>
            <person name="Schilhabel M.B."/>
            <person name="Klostermeier U.C."/>
            <person name="Beiko R.G."/>
            <person name="Rosenstiel P."/>
            <person name="Hippler M."/>
            <person name="Laroche J."/>
        </authorList>
    </citation>
    <scope>NUCLEOTIDE SEQUENCE [LARGE SCALE GENOMIC DNA]</scope>
    <source>
        <strain evidence="7 8">CCMP1005</strain>
    </source>
</reference>
<keyword evidence="8" id="KW-1185">Reference proteome</keyword>
<dbReference type="Gene3D" id="3.10.50.40">
    <property type="match status" value="1"/>
</dbReference>
<dbReference type="GO" id="GO:0005783">
    <property type="term" value="C:endoplasmic reticulum"/>
    <property type="evidence" value="ECO:0007669"/>
    <property type="project" value="TreeGrafter"/>
</dbReference>
<dbReference type="SUPFAM" id="SSF54534">
    <property type="entry name" value="FKBP-like"/>
    <property type="match status" value="1"/>
</dbReference>
<dbReference type="GO" id="GO:0003755">
    <property type="term" value="F:peptidyl-prolyl cis-trans isomerase activity"/>
    <property type="evidence" value="ECO:0007669"/>
    <property type="project" value="UniProtKB-KW"/>
</dbReference>
<gene>
    <name evidence="7" type="ORF">THAOC_20006</name>
</gene>
<proteinExistence type="predicted"/>
<evidence type="ECO:0000256" key="2">
    <source>
        <dbReference type="ARBA" id="ARBA00013194"/>
    </source>
</evidence>
<evidence type="ECO:0000256" key="5">
    <source>
        <dbReference type="PROSITE-ProRule" id="PRU00277"/>
    </source>
</evidence>
<dbReference type="eggNOG" id="KOG0549">
    <property type="taxonomic scope" value="Eukaryota"/>
</dbReference>
<dbReference type="Proteomes" id="UP000266841">
    <property type="component" value="Unassembled WGS sequence"/>
</dbReference>
<sequence>MPKRDESPQPRNSRNSLLVLPPYSSVVDIGAKGSSSHSRIMRQTISKLAFLAFSSLPSSTSFSPSCYSQPSPSSSSALHAEASASSVPAAVKPIEEGSHDELMYALGVNLARQLGDVKPLVENSDELTQLARGLIDTVVGKFDDESQRALLARRGEDLNKVIVERANAVREKIENAGKSMLEEMAKNEETATLESGVIIHPLEAGPEGFGKGVRPTAASTVKVHYHGTLPDGTVFDSSIGKDPVTFPLGGVIPGWREGLLKMSEGETAMLGIPSNMAYGEQGTPDGRIPGGAALFFKIQLIEVLSAGIGGGPQLVGADGQALKKESSGGLLGADGKPL</sequence>
<dbReference type="InterPro" id="IPR046357">
    <property type="entry name" value="PPIase_dom_sf"/>
</dbReference>
<dbReference type="OMA" id="HEGETAM"/>